<comment type="caution">
    <text evidence="1">The sequence shown here is derived from an EMBL/GenBank/DDBJ whole genome shotgun (WGS) entry which is preliminary data.</text>
</comment>
<gene>
    <name evidence="1" type="ORF">CYJ86_09390</name>
</gene>
<dbReference type="PANTHER" id="PTHR33795:SF1">
    <property type="entry name" value="INSERTION ELEMENT IS150 PROTEIN INSJ"/>
    <property type="match status" value="1"/>
</dbReference>
<accession>A0AB36X293</accession>
<organism evidence="1 2">
    <name type="scientific">Lactobacillus gasseri</name>
    <dbReference type="NCBI Taxonomy" id="1596"/>
    <lineage>
        <taxon>Bacteria</taxon>
        <taxon>Bacillati</taxon>
        <taxon>Bacillota</taxon>
        <taxon>Bacilli</taxon>
        <taxon>Lactobacillales</taxon>
        <taxon>Lactobacillaceae</taxon>
        <taxon>Lactobacillus</taxon>
    </lineage>
</organism>
<feature type="non-terminal residue" evidence="1">
    <location>
        <position position="147"/>
    </location>
</feature>
<reference evidence="1 2" key="1">
    <citation type="submission" date="2017-12" db="EMBL/GenBank/DDBJ databases">
        <title>Phylogenetic diversity of female urinary microbiome.</title>
        <authorList>
            <person name="Thomas-White K."/>
            <person name="Wolfe A.J."/>
        </authorList>
    </citation>
    <scope>NUCLEOTIDE SEQUENCE [LARGE SCALE GENOMIC DNA]</scope>
    <source>
        <strain evidence="1 2">UMB0099</strain>
    </source>
</reference>
<dbReference type="InterPro" id="IPR052057">
    <property type="entry name" value="IS150/IS1296_orfA-like"/>
</dbReference>
<evidence type="ECO:0000313" key="1">
    <source>
        <dbReference type="EMBL" id="PKZ90127.1"/>
    </source>
</evidence>
<dbReference type="Proteomes" id="UP000234740">
    <property type="component" value="Unassembled WGS sequence"/>
</dbReference>
<dbReference type="SUPFAM" id="SSF48295">
    <property type="entry name" value="TrpR-like"/>
    <property type="match status" value="1"/>
</dbReference>
<dbReference type="GO" id="GO:0043565">
    <property type="term" value="F:sequence-specific DNA binding"/>
    <property type="evidence" value="ECO:0007669"/>
    <property type="project" value="InterPro"/>
</dbReference>
<protein>
    <submittedName>
        <fullName evidence="1">Transposase</fullName>
    </submittedName>
</protein>
<sequence length="147" mass="17432">MSKLTKKDKLNIYKEWTIENKRSTYLSKKYGIGSVSIKYLVSLIHRHGMDILDKPHTYYSAQFKLEAINRVLVNHEAAYSVSLELGLKSQGMLINWIRSCKENGYNVVIKRKGRRTREQRAREIEERKRRIASPEFKAYCRECIYKK</sequence>
<dbReference type="AlphaFoldDB" id="A0AB36X293"/>
<evidence type="ECO:0000313" key="2">
    <source>
        <dbReference type="Proteomes" id="UP000234740"/>
    </source>
</evidence>
<name>A0AB36X293_LACGS</name>
<proteinExistence type="predicted"/>
<dbReference type="EMBL" id="PKKC01000009">
    <property type="protein sequence ID" value="PKZ90127.1"/>
    <property type="molecule type" value="Genomic_DNA"/>
</dbReference>
<dbReference type="InterPro" id="IPR010921">
    <property type="entry name" value="Trp_repressor/repl_initiator"/>
</dbReference>
<dbReference type="PANTHER" id="PTHR33795">
    <property type="entry name" value="INSERTION ELEMENT IS150 PROTEIN INSJ"/>
    <property type="match status" value="1"/>
</dbReference>